<feature type="compositionally biased region" description="Acidic residues" evidence="4">
    <location>
        <begin position="761"/>
        <end position="793"/>
    </location>
</feature>
<dbReference type="PANTHER" id="PTHR13213:SF2">
    <property type="entry name" value="MYB-BINDING PROTEIN 1A"/>
    <property type="match status" value="1"/>
</dbReference>
<comment type="subcellular location">
    <subcellularLocation>
        <location evidence="1">Nucleus</location>
    </subcellularLocation>
</comment>
<accession>A0A3N2PRQ7</accession>
<feature type="region of interest" description="Disordered" evidence="4">
    <location>
        <begin position="1018"/>
        <end position="1046"/>
    </location>
</feature>
<dbReference type="GeneID" id="39577706"/>
<evidence type="ECO:0000313" key="5">
    <source>
        <dbReference type="EMBL" id="ROT37199.1"/>
    </source>
</evidence>
<evidence type="ECO:0008006" key="7">
    <source>
        <dbReference type="Google" id="ProtNLM"/>
    </source>
</evidence>
<feature type="compositionally biased region" description="Basic and acidic residues" evidence="4">
    <location>
        <begin position="794"/>
        <end position="803"/>
    </location>
</feature>
<keyword evidence="6" id="KW-1185">Reference proteome</keyword>
<evidence type="ECO:0000256" key="1">
    <source>
        <dbReference type="ARBA" id="ARBA00004123"/>
    </source>
</evidence>
<evidence type="ECO:0000313" key="6">
    <source>
        <dbReference type="Proteomes" id="UP000272025"/>
    </source>
</evidence>
<dbReference type="GO" id="GO:0006355">
    <property type="term" value="P:regulation of DNA-templated transcription"/>
    <property type="evidence" value="ECO:0007669"/>
    <property type="project" value="InterPro"/>
</dbReference>
<feature type="compositionally biased region" description="Basic residues" evidence="4">
    <location>
        <begin position="1"/>
        <end position="11"/>
    </location>
</feature>
<feature type="region of interest" description="Disordered" evidence="4">
    <location>
        <begin position="1"/>
        <end position="33"/>
    </location>
</feature>
<dbReference type="InterPro" id="IPR007015">
    <property type="entry name" value="DNA_pol_V/MYBBP1A"/>
</dbReference>
<dbReference type="PANTHER" id="PTHR13213">
    <property type="entry name" value="MYB-BINDING PROTEIN 1A FAMILY MEMBER"/>
    <property type="match status" value="1"/>
</dbReference>
<dbReference type="Pfam" id="PF04931">
    <property type="entry name" value="DNA_pol_phi"/>
    <property type="match status" value="1"/>
</dbReference>
<reference evidence="5 6" key="1">
    <citation type="journal article" date="2018" name="Mol. Ecol.">
        <title>The obligate alkalophilic soda-lake fungus Sodiomyces alkalinus has shifted to a protein diet.</title>
        <authorList>
            <person name="Grum-Grzhimaylo A.A."/>
            <person name="Falkoski D.L."/>
            <person name="van den Heuvel J."/>
            <person name="Valero-Jimenez C.A."/>
            <person name="Min B."/>
            <person name="Choi I.G."/>
            <person name="Lipzen A."/>
            <person name="Daum C.G."/>
            <person name="Aanen D.K."/>
            <person name="Tsang A."/>
            <person name="Henrissat B."/>
            <person name="Bilanenko E.N."/>
            <person name="de Vries R.P."/>
            <person name="van Kan J.A.L."/>
            <person name="Grigoriev I.V."/>
            <person name="Debets A.J.M."/>
        </authorList>
    </citation>
    <scope>NUCLEOTIDE SEQUENCE [LARGE SCALE GENOMIC DNA]</scope>
    <source>
        <strain evidence="5 6">F11</strain>
    </source>
</reference>
<dbReference type="GO" id="GO:0005730">
    <property type="term" value="C:nucleolus"/>
    <property type="evidence" value="ECO:0007669"/>
    <property type="project" value="InterPro"/>
</dbReference>
<evidence type="ECO:0000256" key="3">
    <source>
        <dbReference type="SAM" id="Coils"/>
    </source>
</evidence>
<dbReference type="AlphaFoldDB" id="A0A3N2PRQ7"/>
<name>A0A3N2PRQ7_SODAK</name>
<dbReference type="STRING" id="1314773.A0A3N2PRQ7"/>
<feature type="coiled-coil region" evidence="3">
    <location>
        <begin position="915"/>
        <end position="942"/>
    </location>
</feature>
<feature type="compositionally biased region" description="Basic residues" evidence="4">
    <location>
        <begin position="1025"/>
        <end position="1037"/>
    </location>
</feature>
<protein>
    <recommendedName>
        <fullName evidence="7">DNA polymerase V</fullName>
    </recommendedName>
</protein>
<keyword evidence="3" id="KW-0175">Coiled coil</keyword>
<dbReference type="OrthoDB" id="342531at2759"/>
<gene>
    <name evidence="5" type="ORF">SODALDRAFT_313206</name>
</gene>
<organism evidence="5 6">
    <name type="scientific">Sodiomyces alkalinus (strain CBS 110278 / VKM F-3762 / F11)</name>
    <name type="common">Alkaliphilic filamentous fungus</name>
    <dbReference type="NCBI Taxonomy" id="1314773"/>
    <lineage>
        <taxon>Eukaryota</taxon>
        <taxon>Fungi</taxon>
        <taxon>Dikarya</taxon>
        <taxon>Ascomycota</taxon>
        <taxon>Pezizomycotina</taxon>
        <taxon>Sordariomycetes</taxon>
        <taxon>Hypocreomycetidae</taxon>
        <taxon>Glomerellales</taxon>
        <taxon>Plectosphaerellaceae</taxon>
        <taxon>Sodiomyces</taxon>
    </lineage>
</organism>
<dbReference type="GO" id="GO:0000182">
    <property type="term" value="F:rDNA binding"/>
    <property type="evidence" value="ECO:0007669"/>
    <property type="project" value="TreeGrafter"/>
</dbReference>
<dbReference type="Proteomes" id="UP000272025">
    <property type="component" value="Unassembled WGS sequence"/>
</dbReference>
<dbReference type="RefSeq" id="XP_028465005.1">
    <property type="nucleotide sequence ID" value="XM_028609228.1"/>
</dbReference>
<feature type="compositionally biased region" description="Basic and acidic residues" evidence="4">
    <location>
        <begin position="12"/>
        <end position="33"/>
    </location>
</feature>
<feature type="region of interest" description="Disordered" evidence="4">
    <location>
        <begin position="279"/>
        <end position="305"/>
    </location>
</feature>
<evidence type="ECO:0000256" key="4">
    <source>
        <dbReference type="SAM" id="MobiDB-lite"/>
    </source>
</evidence>
<dbReference type="EMBL" id="ML119057">
    <property type="protein sequence ID" value="ROT37199.1"/>
    <property type="molecule type" value="Genomic_DNA"/>
</dbReference>
<feature type="compositionally biased region" description="Acidic residues" evidence="4">
    <location>
        <begin position="714"/>
        <end position="750"/>
    </location>
</feature>
<feature type="region of interest" description="Disordered" evidence="4">
    <location>
        <begin position="709"/>
        <end position="803"/>
    </location>
</feature>
<evidence type="ECO:0000256" key="2">
    <source>
        <dbReference type="ARBA" id="ARBA00023242"/>
    </source>
</evidence>
<sequence length="1065" mass="118143">MTRTATAKRKRAEREALKAERANKKPKTDDITKHAEKKLFVEKSTGPDRIREAKLYELLGSEDFETRVLAAEAVISSLFDGDGVPEPVLERHLDWRLFRGLASGRAASRLGYSLVIAEVLRQLFGDNALSRSKYPGLTLDKVLEILQQRTRPTGNMTGQEERDFYFGQLFGLECFARAGILRGNEAMWRTILSLLFKLADKKVWLRPQCGWVVTEALPELGLDLTLTTLDIVRAEKWTKSPEGVAISLAALNAYPEGRKTIGNPLDARVLPSLPVILKESTDPDASGEEETSTKGKNNKKKKKQPNWSHQLHFVWDILLKHILSKGEASLEEFTVFWRRCVDDNLFTKTATDGQKLRGFLVFQKTLTELVGQASDQCPLESFLPVIFSKNLMACLMNQAAHEDRYLHRAARKTLSHVEQAALIDQDVATPILENLITGNGVFSFDVRTGTKTVENIVQRVKPEAGEDTVGVLSAPAMKTCTTGKDLDKVKLDLRVYVEYLFKLANAAPEAALKELTALAYAPPVWVPSNAADFVKELSRNRLQSTFANFSRKNEDSTHLCTAIENISPEYIPMDAKLKKAVGDARRKLKSLMHEASQEPNEAGSGEGNTARGLSLLYTMAIFQIYNAEPDAFQLLGDLEECHSRLRKDQEGAAEFLVEILLSMVSQDSILLRQISQQVFGSFAGRISAAALELLLDVLSADENSKGRQALFNIESDDVDPEDIEEDSDEDDDDDVEEVQLDSDVEIDSDVEFVTLNGAEAADPDSGDASPDSESEPDEEGEDADEDEDEEEGEKESSEEAKNLEAIDDALGKILGSHRLDKDKDAASSDSDADMTDSEMLALDDKLAAVFQQRIKHSPSKKKERKAAKESVVNFKRRVLALLETYIRAEAGNPAALAVLLPLLRLMRTTTVKSLADRAFEVVKEYQKRLRKARQEANKEKGGGLLRPAGVGVGVVVVDPEKTLRLLRDVHAEAEAGEMVDHAKAAAAASLIVASTLYLYVADGPSRAAVEAEFVKLERKPEDGAKKKKKGKKAKKRKNQGDEVDMYMDWKQWRDNYESTREGKGS</sequence>
<proteinExistence type="predicted"/>
<keyword evidence="2" id="KW-0539">Nucleus</keyword>